<evidence type="ECO:0000313" key="5">
    <source>
        <dbReference type="EMBL" id="NEE01717.1"/>
    </source>
</evidence>
<comment type="caution">
    <text evidence="5">The sequence shown here is derived from an EMBL/GenBank/DDBJ whole genome shotgun (WGS) entry which is preliminary data.</text>
</comment>
<evidence type="ECO:0000256" key="1">
    <source>
        <dbReference type="ARBA" id="ARBA00006068"/>
    </source>
</evidence>
<feature type="region of interest" description="Disordered" evidence="2">
    <location>
        <begin position="1"/>
        <end position="22"/>
    </location>
</feature>
<gene>
    <name evidence="5" type="ORF">G1H10_16210</name>
</gene>
<feature type="transmembrane region" description="Helical" evidence="3">
    <location>
        <begin position="54"/>
        <end position="76"/>
    </location>
</feature>
<dbReference type="NCBIfam" id="TIGR00350">
    <property type="entry name" value="lytR_cpsA_psr"/>
    <property type="match status" value="1"/>
</dbReference>
<keyword evidence="3" id="KW-1133">Transmembrane helix</keyword>
<feature type="domain" description="Cell envelope-related transcriptional attenuator" evidence="4">
    <location>
        <begin position="200"/>
        <end position="385"/>
    </location>
</feature>
<protein>
    <submittedName>
        <fullName evidence="5">LCP family protein</fullName>
    </submittedName>
</protein>
<dbReference type="Pfam" id="PF03816">
    <property type="entry name" value="LytR_cpsA_psr"/>
    <property type="match status" value="1"/>
</dbReference>
<dbReference type="EMBL" id="JAAGOA010000011">
    <property type="protein sequence ID" value="NEE01717.1"/>
    <property type="molecule type" value="Genomic_DNA"/>
</dbReference>
<dbReference type="PANTHER" id="PTHR33392:SF6">
    <property type="entry name" value="POLYISOPRENYL-TEICHOIC ACID--PEPTIDOGLYCAN TEICHOIC ACID TRANSFERASE TAGU"/>
    <property type="match status" value="1"/>
</dbReference>
<evidence type="ECO:0000313" key="6">
    <source>
        <dbReference type="Proteomes" id="UP000475214"/>
    </source>
</evidence>
<dbReference type="InterPro" id="IPR004474">
    <property type="entry name" value="LytR_CpsA_psr"/>
</dbReference>
<feature type="transmembrane region" description="Helical" evidence="3">
    <location>
        <begin position="88"/>
        <end position="108"/>
    </location>
</feature>
<comment type="similarity">
    <text evidence="1">Belongs to the LytR/CpsA/Psr (LCP) family.</text>
</comment>
<feature type="region of interest" description="Disordered" evidence="2">
    <location>
        <begin position="464"/>
        <end position="483"/>
    </location>
</feature>
<keyword evidence="6" id="KW-1185">Reference proteome</keyword>
<dbReference type="Proteomes" id="UP000475214">
    <property type="component" value="Unassembled WGS sequence"/>
</dbReference>
<dbReference type="RefSeq" id="WP_163739638.1">
    <property type="nucleotide sequence ID" value="NZ_JAAGOA010000011.1"/>
</dbReference>
<evidence type="ECO:0000256" key="2">
    <source>
        <dbReference type="SAM" id="MobiDB-lite"/>
    </source>
</evidence>
<keyword evidence="3" id="KW-0812">Transmembrane</keyword>
<dbReference type="PANTHER" id="PTHR33392">
    <property type="entry name" value="POLYISOPRENYL-TEICHOIC ACID--PEPTIDOGLYCAN TEICHOIC ACID TRANSFERASE TAGU"/>
    <property type="match status" value="1"/>
</dbReference>
<dbReference type="AlphaFoldDB" id="A0A6L9S9F5"/>
<accession>A0A6L9S9F5</accession>
<keyword evidence="3" id="KW-0472">Membrane</keyword>
<proteinExistence type="inferred from homology"/>
<organism evidence="5 6">
    <name type="scientific">Phytoactinopolyspora halotolerans</name>
    <dbReference type="NCBI Taxonomy" id="1981512"/>
    <lineage>
        <taxon>Bacteria</taxon>
        <taxon>Bacillati</taxon>
        <taxon>Actinomycetota</taxon>
        <taxon>Actinomycetes</taxon>
        <taxon>Jiangellales</taxon>
        <taxon>Jiangellaceae</taxon>
        <taxon>Phytoactinopolyspora</taxon>
    </lineage>
</organism>
<name>A0A6L9S9F5_9ACTN</name>
<feature type="transmembrane region" description="Helical" evidence="3">
    <location>
        <begin position="128"/>
        <end position="150"/>
    </location>
</feature>
<reference evidence="5 6" key="1">
    <citation type="submission" date="2020-02" db="EMBL/GenBank/DDBJ databases">
        <authorList>
            <person name="Li X.-J."/>
            <person name="Han X.-M."/>
        </authorList>
    </citation>
    <scope>NUCLEOTIDE SEQUENCE [LARGE SCALE GENOMIC DNA]</scope>
    <source>
        <strain evidence="5 6">CCTCC AB 2017055</strain>
    </source>
</reference>
<feature type="transmembrane region" description="Helical" evidence="3">
    <location>
        <begin position="29"/>
        <end position="48"/>
    </location>
</feature>
<sequence>MATHGHQHGPRGARRHARRSRRRQRYGRFLVRTAAGTLLPGLGLMAAGRRRIGGLLLGTTLLGAFTVVLLVILIPNRRLLAYGGDRSALLLVGVGLISVAAIWLMIALVSHRLLEPVGLPVRKRLGGVLTVTVAASLVVGPLTLAAHNVFTQRSLIGAISGGESLTAPEIADHNDPWADLSRLNLLLLGSDAGDGRTGDRPDTLIVASVDTDSGDTVMISVPRNLVGFEFPAGSPLHERYPDGFTGPGDPRDWMINAVYDFVPRDHADVFDGIDNPGADATKAAVEGALDIDLDYFVMVNLEGFQVLVDAIGGVTLDVPRDIPIGNKNKEDGTGCTEPRGYIKAGENQHLDGSQALWFARSRCGSDDNDRMVRQQYVLNAIAHQVDPQTMLTQYQSIATATRDIVETDIPEQLFPALIQLMFDVQDGAIETMPLTYDFFQTTMGSTSADPDYDILHEAVADAIGPKHRPSSGMSGASPRPTPS</sequence>
<evidence type="ECO:0000259" key="4">
    <source>
        <dbReference type="Pfam" id="PF03816"/>
    </source>
</evidence>
<evidence type="ECO:0000256" key="3">
    <source>
        <dbReference type="SAM" id="Phobius"/>
    </source>
</evidence>
<dbReference type="InterPro" id="IPR050922">
    <property type="entry name" value="LytR/CpsA/Psr_CW_biosynth"/>
</dbReference>
<dbReference type="Gene3D" id="3.40.630.190">
    <property type="entry name" value="LCP protein"/>
    <property type="match status" value="1"/>
</dbReference>